<feature type="compositionally biased region" description="Low complexity" evidence="1">
    <location>
        <begin position="21"/>
        <end position="30"/>
    </location>
</feature>
<feature type="region of interest" description="Disordered" evidence="1">
    <location>
        <begin position="1"/>
        <end position="197"/>
    </location>
</feature>
<name>A0AAV7F8V6_ARIFI</name>
<evidence type="ECO:0000313" key="3">
    <source>
        <dbReference type="Proteomes" id="UP000825729"/>
    </source>
</evidence>
<evidence type="ECO:0000256" key="1">
    <source>
        <dbReference type="SAM" id="MobiDB-lite"/>
    </source>
</evidence>
<accession>A0AAV7F8V6</accession>
<organism evidence="2 3">
    <name type="scientific">Aristolochia fimbriata</name>
    <name type="common">White veined hardy Dutchman's pipe vine</name>
    <dbReference type="NCBI Taxonomy" id="158543"/>
    <lineage>
        <taxon>Eukaryota</taxon>
        <taxon>Viridiplantae</taxon>
        <taxon>Streptophyta</taxon>
        <taxon>Embryophyta</taxon>
        <taxon>Tracheophyta</taxon>
        <taxon>Spermatophyta</taxon>
        <taxon>Magnoliopsida</taxon>
        <taxon>Magnoliidae</taxon>
        <taxon>Piperales</taxon>
        <taxon>Aristolochiaceae</taxon>
        <taxon>Aristolochia</taxon>
    </lineage>
</organism>
<comment type="caution">
    <text evidence="2">The sequence shown here is derived from an EMBL/GenBank/DDBJ whole genome shotgun (WGS) entry which is preliminary data.</text>
</comment>
<sequence length="341" mass="37118">MKKNDATTPSTAALRSPPAPTTAIPPTTSPKLQQKRKRKRKEGKETSCKKKKIEVREDVKDRGEAQRKNHQNQKVNSGVQDRIEGSDGEISVNSGLSPPNRTPPTRATSIAGNIIAKKIKETKGEIEGSDGEISVNSELSPPNRTPPTRATSIAGNIIAKKIKETKGEIEGSDGEISVNSELSPPNRTPPTRATSIAGNIVAKEKKLSRRLIKDTEKTAPHRHSKEEAMANSKLQKTGASVRINFVWADIYGPNQHRTIRVNKSKTDPSQINEIKPSIKLQQKSTAKISIATSARNYIGDMSSKVATSATNKDHHNDPCLGQRQLHFSKGDGTLEAGRSKL</sequence>
<dbReference type="EMBL" id="JAINDJ010000002">
    <property type="protein sequence ID" value="KAG9457099.1"/>
    <property type="molecule type" value="Genomic_DNA"/>
</dbReference>
<feature type="compositionally biased region" description="Basic and acidic residues" evidence="1">
    <location>
        <begin position="216"/>
        <end position="228"/>
    </location>
</feature>
<feature type="compositionally biased region" description="Basic and acidic residues" evidence="1">
    <location>
        <begin position="42"/>
        <end position="67"/>
    </location>
</feature>
<feature type="compositionally biased region" description="Polar residues" evidence="1">
    <location>
        <begin position="1"/>
        <end position="13"/>
    </location>
</feature>
<feature type="region of interest" description="Disordered" evidence="1">
    <location>
        <begin position="308"/>
        <end position="341"/>
    </location>
</feature>
<keyword evidence="3" id="KW-1185">Reference proteome</keyword>
<feature type="compositionally biased region" description="Polar residues" evidence="1">
    <location>
        <begin position="91"/>
        <end position="111"/>
    </location>
</feature>
<proteinExistence type="predicted"/>
<gene>
    <name evidence="2" type="ORF">H6P81_001607</name>
</gene>
<protein>
    <submittedName>
        <fullName evidence="2">Uncharacterized protein</fullName>
    </submittedName>
</protein>
<dbReference type="AlphaFoldDB" id="A0AAV7F8V6"/>
<feature type="region of interest" description="Disordered" evidence="1">
    <location>
        <begin position="216"/>
        <end position="235"/>
    </location>
</feature>
<feature type="compositionally biased region" description="Polar residues" evidence="1">
    <location>
        <begin position="177"/>
        <end position="197"/>
    </location>
</feature>
<dbReference type="Proteomes" id="UP000825729">
    <property type="component" value="Unassembled WGS sequence"/>
</dbReference>
<evidence type="ECO:0000313" key="2">
    <source>
        <dbReference type="EMBL" id="KAG9457099.1"/>
    </source>
</evidence>
<reference evidence="2 3" key="1">
    <citation type="submission" date="2021-07" db="EMBL/GenBank/DDBJ databases">
        <title>The Aristolochia fimbriata genome: insights into angiosperm evolution, floral development and chemical biosynthesis.</title>
        <authorList>
            <person name="Jiao Y."/>
        </authorList>
    </citation>
    <scope>NUCLEOTIDE SEQUENCE [LARGE SCALE GENOMIC DNA]</scope>
    <source>
        <strain evidence="2">IBCAS-2021</strain>
        <tissue evidence="2">Leaf</tissue>
    </source>
</reference>
<feature type="compositionally biased region" description="Polar residues" evidence="1">
    <location>
        <begin position="134"/>
        <end position="154"/>
    </location>
</feature>